<feature type="region of interest" description="Disordered" evidence="1">
    <location>
        <begin position="605"/>
        <end position="635"/>
    </location>
</feature>
<evidence type="ECO:0000313" key="5">
    <source>
        <dbReference type="Proteomes" id="UP000601435"/>
    </source>
</evidence>
<dbReference type="InterPro" id="IPR052514">
    <property type="entry name" value="SAM-dependent_MTase"/>
</dbReference>
<dbReference type="Proteomes" id="UP000601435">
    <property type="component" value="Unassembled WGS sequence"/>
</dbReference>
<evidence type="ECO:0000256" key="1">
    <source>
        <dbReference type="SAM" id="MobiDB-lite"/>
    </source>
</evidence>
<reference evidence="4" key="1">
    <citation type="submission" date="2021-02" db="EMBL/GenBank/DDBJ databases">
        <authorList>
            <person name="Dougan E. K."/>
            <person name="Rhodes N."/>
            <person name="Thang M."/>
            <person name="Chan C."/>
        </authorList>
    </citation>
    <scope>NUCLEOTIDE SEQUENCE</scope>
</reference>
<feature type="region of interest" description="Disordered" evidence="1">
    <location>
        <begin position="969"/>
        <end position="1061"/>
    </location>
</feature>
<sequence length="1284" mass="139838">MKPGFFRGVYAGFLLAQCRGDQDASWSCNVADEGRLSTWQIMKKGMWDRVRDAKIVSMHPNLLMQSAMALESPSTAHQCPLGVLACRLFLLDIIPDFFSRHDDEDVVAIWMKVLLHEILDTPWQRIVQSGWPIFGLLARLAKQQFSNFTKTAAENIWQQMPWEPVLAGSDVEKAQTILKSAGNLMETFLQDGSSAFWFRLSSYTEEHIFRTALQLGPVNAEAETVILYFLRNLQDEFGGFSGSMDSFFQRILVWFPGHTLFNMRCWDVGAAPWPDESNRRDRDVWEICRSSGLQTEAFEPSQIGFDRLQAAAYQLNPPVRLHQLAVSNTTGQSGFNRGGQVTGSLGRRGCGQWVSTDECQDPGTWEHVHVTTVDKLLGDATLDILKVDVEGHEWQVLQGAKLALSTARIGLVIVEYGDKWSGDTSQAAREYMSKHHAAPQAGAAEPTLNLVVRFMESMGYEGFFVGSKTAVPITGAYWHAVYDICLAPHRICYTGVGQICWFDVAFVHRRHSLAAAVKQFSWPHVQFLEFCFEWLPQSRVLSRPPPRSAPAKPIPLKEQAQPKVCKFPKRPAVGKVRPPQPKALPRVEQSLQLPVMPLLQLSKATGQSLKRPQPPALPPGQLPRPPQEPPPVGHLIARSKNAVPEPALTGSGFSELSRQLPGTIGPFGLTLPELPPLPQGNLKAIADGMPMPAPPPKGAAGPRPPKTPPPMNKMFFVTPKGVQMAVPPVPALPSSQPRTHPPLPKLPPVRQTAQLSTVRSGGDSARVQPPPPPPPVPPIRSLGKSAGISLADAFPAAPPTPQGNPSARSELISGILPGTVGLERELPEVVEPAPPEDVEVPDRSASLVLDPEHTMPAPHETQREASSSPSPSRRRRPVIASSSTTGEVDLPHTPSPMPKAQAQMPLSLPGTMKAPPSHSNALSVPRFPMPMSLSQSINLPPASDTSPLRFAGSLRLDVPKQAPLDVPSSVLLRVPQVQKHSSSSSVPPPPPPLVPPPTGPKRHGADMAPIPPESDEPLIAVRKLNIVRPGQVSTSSRAPQPPPNMPGKATLLPTPPAGPPPAHAIVLAKGRPQDFASGNVDLQAVVSKAKPPAPLVHPPSEPLPSFVYRAPSQALQSIADARGKSPKASALEPLPPKAPPANESLAFAALPNVAREYVPPEQGPRPVPEVVVKVSVWIVYVFVFWIFVHSVAIIALYGVYMSNRHIWATYAATFCGCLLNFGILESMKCVILGCVELVKHETVKRQAELDARRTRMALKEQRQLERRARMQESQKMHAPPPLMG</sequence>
<protein>
    <submittedName>
        <fullName evidence="4">Ttn-1 protein</fullName>
    </submittedName>
</protein>
<keyword evidence="2" id="KW-0812">Transmembrane</keyword>
<dbReference type="Pfam" id="PF05050">
    <property type="entry name" value="Methyltransf_21"/>
    <property type="match status" value="1"/>
</dbReference>
<dbReference type="EMBL" id="CAJNJA010032186">
    <property type="protein sequence ID" value="CAE7664664.1"/>
    <property type="molecule type" value="Genomic_DNA"/>
</dbReference>
<feature type="region of interest" description="Disordered" evidence="1">
    <location>
        <begin position="729"/>
        <end position="927"/>
    </location>
</feature>
<dbReference type="NCBIfam" id="TIGR01444">
    <property type="entry name" value="fkbM_fam"/>
    <property type="match status" value="1"/>
</dbReference>
<feature type="transmembrane region" description="Helical" evidence="2">
    <location>
        <begin position="1177"/>
        <end position="1200"/>
    </location>
</feature>
<comment type="caution">
    <text evidence="4">The sequence shown here is derived from an EMBL/GenBank/DDBJ whole genome shotgun (WGS) entry which is preliminary data.</text>
</comment>
<dbReference type="InterPro" id="IPR006342">
    <property type="entry name" value="FkbM_mtfrase"/>
</dbReference>
<evidence type="ECO:0000313" key="4">
    <source>
        <dbReference type="EMBL" id="CAE7664664.1"/>
    </source>
</evidence>
<dbReference type="OrthoDB" id="530233at2759"/>
<evidence type="ECO:0000259" key="3">
    <source>
        <dbReference type="Pfam" id="PF05050"/>
    </source>
</evidence>
<dbReference type="SUPFAM" id="SSF53335">
    <property type="entry name" value="S-adenosyl-L-methionine-dependent methyltransferases"/>
    <property type="match status" value="1"/>
</dbReference>
<feature type="transmembrane region" description="Helical" evidence="2">
    <location>
        <begin position="1207"/>
        <end position="1224"/>
    </location>
</feature>
<keyword evidence="5" id="KW-1185">Reference proteome</keyword>
<gene>
    <name evidence="4" type="primary">ttn-1</name>
    <name evidence="4" type="ORF">SNEC2469_LOCUS18953</name>
</gene>
<feature type="compositionally biased region" description="Pro residues" evidence="1">
    <location>
        <begin position="768"/>
        <end position="778"/>
    </location>
</feature>
<dbReference type="Gene3D" id="3.40.50.150">
    <property type="entry name" value="Vaccinia Virus protein VP39"/>
    <property type="match status" value="1"/>
</dbReference>
<keyword evidence="2" id="KW-0472">Membrane</keyword>
<dbReference type="PANTHER" id="PTHR34203:SF15">
    <property type="entry name" value="SLL1173 PROTEIN"/>
    <property type="match status" value="1"/>
</dbReference>
<dbReference type="InterPro" id="IPR029063">
    <property type="entry name" value="SAM-dependent_MTases_sf"/>
</dbReference>
<feature type="compositionally biased region" description="Pro residues" evidence="1">
    <location>
        <begin position="986"/>
        <end position="999"/>
    </location>
</feature>
<evidence type="ECO:0000256" key="2">
    <source>
        <dbReference type="SAM" id="Phobius"/>
    </source>
</evidence>
<feature type="compositionally biased region" description="Pro residues" evidence="1">
    <location>
        <begin position="612"/>
        <end position="632"/>
    </location>
</feature>
<feature type="domain" description="Methyltransferase FkbM" evidence="3">
    <location>
        <begin position="297"/>
        <end position="446"/>
    </location>
</feature>
<accession>A0A812WE18</accession>
<name>A0A812WE18_9DINO</name>
<proteinExistence type="predicted"/>
<dbReference type="PANTHER" id="PTHR34203">
    <property type="entry name" value="METHYLTRANSFERASE, FKBM FAMILY PROTEIN"/>
    <property type="match status" value="1"/>
</dbReference>
<organism evidence="4 5">
    <name type="scientific">Symbiodinium necroappetens</name>
    <dbReference type="NCBI Taxonomy" id="1628268"/>
    <lineage>
        <taxon>Eukaryota</taxon>
        <taxon>Sar</taxon>
        <taxon>Alveolata</taxon>
        <taxon>Dinophyceae</taxon>
        <taxon>Suessiales</taxon>
        <taxon>Symbiodiniaceae</taxon>
        <taxon>Symbiodinium</taxon>
    </lineage>
</organism>
<keyword evidence="2" id="KW-1133">Transmembrane helix</keyword>